<dbReference type="AlphaFoldDB" id="A0A318KAG7"/>
<sequence length="625" mass="63208">MSSGGPGFDQTEWSGLLKGARDGRLRLLNVDGVGLRKIVSACEVFVADIMGFVDAVGKHFPATVWTFDNKPSQPAARQVVTTLSSMALLFEKFDRKRTHELVDVLRNHQAIVSVMADTFAAAHKSYSRTDDDSAGLFRPPSVGTDLWPRISGFHATPPADWKSGPGLPVTAGSGVSFDVGAKGSVEGVVESGQSFGLLDFANIAAMIAANGGNTFWIAGEWRALAEIWRLSVQKFTDEVGYVFKGNYWEGVGAERAVAFLERYVQATDTLQRGMVSMSNVVGNTANFNAFVWSHLPRYDQLVFNSDGTVKEVDAHNGNDTDASRHLPRVQAFWDSGDSSSGQKGYVAGIKQLAGLIPVFTDPNKLAGASGDLPGSYNYKQPSGNNNGGSGGGGGNNGGGNKGGGSGSGGGIGGGKSGGGSGSKGSGMGSGGGTPGAGTGKPSATGSGSHSPTGGSNTTAPRGATGPTGGASGPLSALSKALQQLASGVTPFPSGPWASGPWAASGPIGASGPFGFDIKPAGAGGSVGGGAGAGKLANPADDKLFPRAGASGAAAETIAGARAGVAPTAAMPYGGYPMGGGMGGGAPAGQQQQQQQRKRAAYLDSTEHLEEAVGEDPLSVRPIIDR</sequence>
<feature type="region of interest" description="Disordered" evidence="1">
    <location>
        <begin position="581"/>
        <end position="625"/>
    </location>
</feature>
<protein>
    <submittedName>
        <fullName evidence="2">Uncharacterized protein</fullName>
    </submittedName>
</protein>
<proteinExistence type="predicted"/>
<feature type="compositionally biased region" description="Gly residues" evidence="1">
    <location>
        <begin position="385"/>
        <end position="438"/>
    </location>
</feature>
<keyword evidence="3" id="KW-1185">Reference proteome</keyword>
<dbReference type="EMBL" id="QJKF01000008">
    <property type="protein sequence ID" value="PXX61692.1"/>
    <property type="molecule type" value="Genomic_DNA"/>
</dbReference>
<dbReference type="Proteomes" id="UP000247569">
    <property type="component" value="Unassembled WGS sequence"/>
</dbReference>
<reference evidence="2 3" key="1">
    <citation type="submission" date="2018-05" db="EMBL/GenBank/DDBJ databases">
        <title>Genomic Encyclopedia of Type Strains, Phase IV (KMG-IV): sequencing the most valuable type-strain genomes for metagenomic binning, comparative biology and taxonomic classification.</title>
        <authorList>
            <person name="Goeker M."/>
        </authorList>
    </citation>
    <scope>NUCLEOTIDE SEQUENCE [LARGE SCALE GENOMIC DNA]</scope>
    <source>
        <strain evidence="2 3">DSM 44704</strain>
    </source>
</reference>
<feature type="region of interest" description="Disordered" evidence="1">
    <location>
        <begin position="376"/>
        <end position="474"/>
    </location>
</feature>
<evidence type="ECO:0000313" key="3">
    <source>
        <dbReference type="Proteomes" id="UP000247569"/>
    </source>
</evidence>
<comment type="caution">
    <text evidence="2">The sequence shown here is derived from an EMBL/GenBank/DDBJ whole genome shotgun (WGS) entry which is preliminary data.</text>
</comment>
<feature type="compositionally biased region" description="Low complexity" evidence="1">
    <location>
        <begin position="439"/>
        <end position="464"/>
    </location>
</feature>
<accession>A0A318KAG7</accession>
<evidence type="ECO:0000313" key="2">
    <source>
        <dbReference type="EMBL" id="PXX61692.1"/>
    </source>
</evidence>
<dbReference type="RefSeq" id="WP_146251216.1">
    <property type="nucleotide sequence ID" value="NZ_QJKF01000008.1"/>
</dbReference>
<organism evidence="2 3">
    <name type="scientific">Nocardia tenerifensis</name>
    <dbReference type="NCBI Taxonomy" id="228006"/>
    <lineage>
        <taxon>Bacteria</taxon>
        <taxon>Bacillati</taxon>
        <taxon>Actinomycetota</taxon>
        <taxon>Actinomycetes</taxon>
        <taxon>Mycobacteriales</taxon>
        <taxon>Nocardiaceae</taxon>
        <taxon>Nocardia</taxon>
    </lineage>
</organism>
<dbReference type="OrthoDB" id="4571777at2"/>
<gene>
    <name evidence="2" type="ORF">DFR70_108250</name>
</gene>
<evidence type="ECO:0000256" key="1">
    <source>
        <dbReference type="SAM" id="MobiDB-lite"/>
    </source>
</evidence>
<name>A0A318KAG7_9NOCA</name>